<dbReference type="PANTHER" id="PTHR34385:SF1">
    <property type="entry name" value="PEPTIDOGLYCAN L-ALANYL-D-GLUTAMATE ENDOPEPTIDASE CWLK"/>
    <property type="match status" value="1"/>
</dbReference>
<dbReference type="EMBL" id="JAROCC010000002">
    <property type="protein sequence ID" value="MDN4606352.1"/>
    <property type="molecule type" value="Genomic_DNA"/>
</dbReference>
<evidence type="ECO:0000259" key="3">
    <source>
        <dbReference type="Pfam" id="PF02557"/>
    </source>
</evidence>
<reference evidence="4" key="1">
    <citation type="submission" date="2023-03" db="EMBL/GenBank/DDBJ databases">
        <title>MT1 and MT2 Draft Genomes of Novel Species.</title>
        <authorList>
            <person name="Venkateswaran K."/>
        </authorList>
    </citation>
    <scope>NUCLEOTIDE SEQUENCE</scope>
    <source>
        <strain evidence="4">F6_3S_P_2</strain>
    </source>
</reference>
<dbReference type="InterPro" id="IPR052179">
    <property type="entry name" value="DD-CPase-like"/>
</dbReference>
<keyword evidence="5" id="KW-1185">Reference proteome</keyword>
<organism evidence="4 5">
    <name type="scientific">Sporosarcina highlanderae</name>
    <dbReference type="NCBI Taxonomy" id="3035916"/>
    <lineage>
        <taxon>Bacteria</taxon>
        <taxon>Bacillati</taxon>
        <taxon>Bacillota</taxon>
        <taxon>Bacilli</taxon>
        <taxon>Bacillales</taxon>
        <taxon>Caryophanaceae</taxon>
        <taxon>Sporosarcina</taxon>
    </lineage>
</organism>
<feature type="region of interest" description="Disordered" evidence="1">
    <location>
        <begin position="55"/>
        <end position="146"/>
    </location>
</feature>
<feature type="compositionally biased region" description="Basic and acidic residues" evidence="1">
    <location>
        <begin position="104"/>
        <end position="127"/>
    </location>
</feature>
<keyword evidence="2" id="KW-0812">Transmembrane</keyword>
<keyword evidence="4" id="KW-0378">Hydrolase</keyword>
<dbReference type="Proteomes" id="UP001175097">
    <property type="component" value="Unassembled WGS sequence"/>
</dbReference>
<dbReference type="Pfam" id="PF02557">
    <property type="entry name" value="VanY"/>
    <property type="match status" value="1"/>
</dbReference>
<dbReference type="Gene3D" id="3.30.1380.10">
    <property type="match status" value="1"/>
</dbReference>
<keyword evidence="2" id="KW-0472">Membrane</keyword>
<protein>
    <submittedName>
        <fullName evidence="4">D-alanyl-D-alanine carboxypeptidase family protein</fullName>
    </submittedName>
</protein>
<keyword evidence="4" id="KW-0645">Protease</keyword>
<feature type="domain" description="D-alanyl-D-alanine carboxypeptidase-like core" evidence="3">
    <location>
        <begin position="174"/>
        <end position="300"/>
    </location>
</feature>
<accession>A0ABT8JN33</accession>
<evidence type="ECO:0000313" key="5">
    <source>
        <dbReference type="Proteomes" id="UP001175097"/>
    </source>
</evidence>
<dbReference type="GO" id="GO:0004180">
    <property type="term" value="F:carboxypeptidase activity"/>
    <property type="evidence" value="ECO:0007669"/>
    <property type="project" value="UniProtKB-KW"/>
</dbReference>
<dbReference type="RefSeq" id="WP_301241908.1">
    <property type="nucleotide sequence ID" value="NZ_JAROCC010000002.1"/>
</dbReference>
<name>A0ABT8JN33_9BACL</name>
<sequence length="321" mass="36594">MNRKRRSTFSKKSNKALTITLLLVGIFMTAIVVWVGMNDWDVNKSLKQIGIEGPEKQPLIVQEPEETEEPIDPLEPEIEEDTDDESPSTVDEPLEEEPNAEVIEEPKKDQKKEVPEKSTPKTEDKSEGTTPQVNQNKSGYIEGQTLPDKPTYVKGILIANKRYPLPSTFAPGESKEARDAFEEMSAEAKLSGINLTAFSTYRSYEYQVSLYDRYVKKDGVERADQYSARPGYSEHQTGLAFDIGEVNYEKHWASSSFGETEAGKWVAANAHRYGFIMRYPKGKEEITGYMYEAWHFRYVGEEIAEEIFKRNVTLEEYLGLN</sequence>
<dbReference type="InterPro" id="IPR003709">
    <property type="entry name" value="VanY-like_core_dom"/>
</dbReference>
<feature type="compositionally biased region" description="Acidic residues" evidence="1">
    <location>
        <begin position="63"/>
        <end position="103"/>
    </location>
</feature>
<feature type="transmembrane region" description="Helical" evidence="2">
    <location>
        <begin position="16"/>
        <end position="37"/>
    </location>
</feature>
<dbReference type="InterPro" id="IPR058193">
    <property type="entry name" value="VanY/YodJ_core_dom"/>
</dbReference>
<dbReference type="SUPFAM" id="SSF55166">
    <property type="entry name" value="Hedgehog/DD-peptidase"/>
    <property type="match status" value="1"/>
</dbReference>
<keyword evidence="2" id="KW-1133">Transmembrane helix</keyword>
<dbReference type="InterPro" id="IPR009045">
    <property type="entry name" value="Zn_M74/Hedgehog-like"/>
</dbReference>
<comment type="caution">
    <text evidence="4">The sequence shown here is derived from an EMBL/GenBank/DDBJ whole genome shotgun (WGS) entry which is preliminary data.</text>
</comment>
<dbReference type="PANTHER" id="PTHR34385">
    <property type="entry name" value="D-ALANYL-D-ALANINE CARBOXYPEPTIDASE"/>
    <property type="match status" value="1"/>
</dbReference>
<evidence type="ECO:0000256" key="1">
    <source>
        <dbReference type="SAM" id="MobiDB-lite"/>
    </source>
</evidence>
<evidence type="ECO:0000313" key="4">
    <source>
        <dbReference type="EMBL" id="MDN4606352.1"/>
    </source>
</evidence>
<gene>
    <name evidence="4" type="ORF">P5G49_02545</name>
</gene>
<dbReference type="CDD" id="cd14852">
    <property type="entry name" value="LD-carboxypeptidase"/>
    <property type="match status" value="1"/>
</dbReference>
<keyword evidence="4" id="KW-0121">Carboxypeptidase</keyword>
<feature type="compositionally biased region" description="Polar residues" evidence="1">
    <location>
        <begin position="128"/>
        <end position="138"/>
    </location>
</feature>
<proteinExistence type="predicted"/>
<evidence type="ECO:0000256" key="2">
    <source>
        <dbReference type="SAM" id="Phobius"/>
    </source>
</evidence>